<dbReference type="InterPro" id="IPR016024">
    <property type="entry name" value="ARM-type_fold"/>
</dbReference>
<dbReference type="InterPro" id="IPR045478">
    <property type="entry name" value="Exportin-5_C"/>
</dbReference>
<proteinExistence type="predicted"/>
<reference evidence="3" key="1">
    <citation type="journal article" date="2016" name="Genome Announc.">
        <title>Draft genome sequences of fungus Aspergillus calidoustus.</title>
        <authorList>
            <person name="Horn F."/>
            <person name="Linde J."/>
            <person name="Mattern D.J."/>
            <person name="Walther G."/>
            <person name="Guthke R."/>
            <person name="Scherlach K."/>
            <person name="Martin K."/>
            <person name="Brakhage A.A."/>
            <person name="Petzke L."/>
            <person name="Valiante V."/>
        </authorList>
    </citation>
    <scope>NUCLEOTIDE SEQUENCE [LARGE SCALE GENOMIC DNA]</scope>
    <source>
        <strain evidence="3">SF006504</strain>
    </source>
</reference>
<dbReference type="InterPro" id="IPR045065">
    <property type="entry name" value="XPO1/5"/>
</dbReference>
<evidence type="ECO:0000313" key="3">
    <source>
        <dbReference type="Proteomes" id="UP000054771"/>
    </source>
</evidence>
<dbReference type="GO" id="GO:0042565">
    <property type="term" value="C:RNA nuclear export complex"/>
    <property type="evidence" value="ECO:0007669"/>
    <property type="project" value="TreeGrafter"/>
</dbReference>
<dbReference type="GO" id="GO:0005049">
    <property type="term" value="F:nuclear export signal receptor activity"/>
    <property type="evidence" value="ECO:0007669"/>
    <property type="project" value="InterPro"/>
</dbReference>
<name>A0A0U4ZC41_ASPCI</name>
<dbReference type="EMBL" id="CDMC01000009">
    <property type="protein sequence ID" value="CEL07429.1"/>
    <property type="molecule type" value="Genomic_DNA"/>
</dbReference>
<dbReference type="GO" id="GO:0005737">
    <property type="term" value="C:cytoplasm"/>
    <property type="evidence" value="ECO:0007669"/>
    <property type="project" value="TreeGrafter"/>
</dbReference>
<dbReference type="GO" id="GO:0003723">
    <property type="term" value="F:RNA binding"/>
    <property type="evidence" value="ECO:0007669"/>
    <property type="project" value="TreeGrafter"/>
</dbReference>
<dbReference type="Gene3D" id="1.25.10.10">
    <property type="entry name" value="Leucine-rich Repeat Variant"/>
    <property type="match status" value="1"/>
</dbReference>
<dbReference type="PANTHER" id="PTHR11223">
    <property type="entry name" value="EXPORTIN 1/5"/>
    <property type="match status" value="1"/>
</dbReference>
<dbReference type="Proteomes" id="UP000054771">
    <property type="component" value="Unassembled WGS sequence"/>
</dbReference>
<evidence type="ECO:0000259" key="1">
    <source>
        <dbReference type="Pfam" id="PF19273"/>
    </source>
</evidence>
<evidence type="ECO:0000313" key="2">
    <source>
        <dbReference type="EMBL" id="CEL07429.1"/>
    </source>
</evidence>
<accession>A0A0U4ZC41</accession>
<dbReference type="GO" id="GO:0005634">
    <property type="term" value="C:nucleus"/>
    <property type="evidence" value="ECO:0007669"/>
    <property type="project" value="TreeGrafter"/>
</dbReference>
<protein>
    <submittedName>
        <fullName evidence="2">Putative KapL</fullName>
    </submittedName>
</protein>
<keyword evidence="3" id="KW-1185">Reference proteome</keyword>
<dbReference type="STRING" id="454130.A0A0U4ZC41"/>
<gene>
    <name evidence="2" type="ORF">ASPCAL10586</name>
</gene>
<dbReference type="InterPro" id="IPR011989">
    <property type="entry name" value="ARM-like"/>
</dbReference>
<organism evidence="2 3">
    <name type="scientific">Aspergillus calidoustus</name>
    <dbReference type="NCBI Taxonomy" id="454130"/>
    <lineage>
        <taxon>Eukaryota</taxon>
        <taxon>Fungi</taxon>
        <taxon>Dikarya</taxon>
        <taxon>Ascomycota</taxon>
        <taxon>Pezizomycotina</taxon>
        <taxon>Eurotiomycetes</taxon>
        <taxon>Eurotiomycetidae</taxon>
        <taxon>Eurotiales</taxon>
        <taxon>Aspergillaceae</taxon>
        <taxon>Aspergillus</taxon>
        <taxon>Aspergillus subgen. Nidulantes</taxon>
    </lineage>
</organism>
<dbReference type="AlphaFoldDB" id="A0A0U4ZC41"/>
<dbReference type="GO" id="GO:0006405">
    <property type="term" value="P:RNA export from nucleus"/>
    <property type="evidence" value="ECO:0007669"/>
    <property type="project" value="TreeGrafter"/>
</dbReference>
<dbReference type="SUPFAM" id="SSF48371">
    <property type="entry name" value="ARM repeat"/>
    <property type="match status" value="1"/>
</dbReference>
<dbReference type="PANTHER" id="PTHR11223:SF3">
    <property type="entry name" value="EXPORTIN-5"/>
    <property type="match status" value="1"/>
</dbReference>
<dbReference type="Pfam" id="PF19273">
    <property type="entry name" value="Exportin-5"/>
    <property type="match status" value="1"/>
</dbReference>
<feature type="domain" description="Exportin-5 C-terminal" evidence="1">
    <location>
        <begin position="77"/>
        <end position="203"/>
    </location>
</feature>
<sequence>MYETESLNVLLKLFQWSVVGPEDTDDTKYTVSKKLSEVSLTIPIIAVSLMYPQMVSYIAGFLEEKGFAIESTPNADLPFFFHLMLNVVQHRSLTVSIPVLHIWSKLIASSKVGDSDVVINLIPPLLTICTERLVHWEALPTDSEDPTVMFLNEDIDTVPERHAFVGNYRRYCSAIIETIVQKRPQEAIPHILLGVDNNLDALYNGVESFSG</sequence>
<dbReference type="OrthoDB" id="4203352at2759"/>
<dbReference type="GO" id="GO:0006611">
    <property type="term" value="P:protein export from nucleus"/>
    <property type="evidence" value="ECO:0007669"/>
    <property type="project" value="InterPro"/>
</dbReference>